<evidence type="ECO:0000256" key="4">
    <source>
        <dbReference type="ARBA" id="ARBA00023163"/>
    </source>
</evidence>
<gene>
    <name evidence="7" type="ORF">DCAF_LOCUS15773</name>
</gene>
<keyword evidence="4" id="KW-0804">Transcription</keyword>
<organism evidence="7 8">
    <name type="scientific">Dovyalis caffra</name>
    <dbReference type="NCBI Taxonomy" id="77055"/>
    <lineage>
        <taxon>Eukaryota</taxon>
        <taxon>Viridiplantae</taxon>
        <taxon>Streptophyta</taxon>
        <taxon>Embryophyta</taxon>
        <taxon>Tracheophyta</taxon>
        <taxon>Spermatophyta</taxon>
        <taxon>Magnoliopsida</taxon>
        <taxon>eudicotyledons</taxon>
        <taxon>Gunneridae</taxon>
        <taxon>Pentapetalae</taxon>
        <taxon>rosids</taxon>
        <taxon>fabids</taxon>
        <taxon>Malpighiales</taxon>
        <taxon>Salicaceae</taxon>
        <taxon>Flacourtieae</taxon>
        <taxon>Dovyalis</taxon>
    </lineage>
</organism>
<feature type="region of interest" description="Disordered" evidence="6">
    <location>
        <begin position="91"/>
        <end position="111"/>
    </location>
</feature>
<dbReference type="Proteomes" id="UP001314170">
    <property type="component" value="Unassembled WGS sequence"/>
</dbReference>
<evidence type="ECO:0000313" key="8">
    <source>
        <dbReference type="Proteomes" id="UP001314170"/>
    </source>
</evidence>
<sequence>MGMEGLHLLADVAIADYQLHMCTDRNQDSIKKKKQETKFPDVLLSELLPKQRNCFPLDQEAYKFSDLNLLADVTAASSSLLDDWDYGSTYNTEKNNKQKKPRPKSSVKATSWSLQVNSSNLKLCLKKNNNALVPSTQTSSDPFFSYHPIDLLAQVAFAYSTSTLCANTITTKKSSTNSRRPNKKFNYVPTTPIAGTKRGFVEKEAEECQNRNSNEKRRVPKSLPIKLSNYLATKNAVSDPKLVIIKQMYDTDLSPLQCRFSIPVNQVIDMDFLTPEDRRRLDNREAIDVTLIQPCLEEKPMHLKKWMMNKTGIYVLNKGWNSVIRNKKNRLHLNSTVELWSFTCNGALYFALSTRDDDIHTAMCAGNERNDNSGDFIRDMEPTSGDESTITIHEDA</sequence>
<feature type="region of interest" description="Disordered" evidence="6">
    <location>
        <begin position="373"/>
        <end position="396"/>
    </location>
</feature>
<dbReference type="SUPFAM" id="SSF101936">
    <property type="entry name" value="DNA-binding pseudobarrel domain"/>
    <property type="match status" value="1"/>
</dbReference>
<comment type="caution">
    <text evidence="7">The sequence shown here is derived from an EMBL/GenBank/DDBJ whole genome shotgun (WGS) entry which is preliminary data.</text>
</comment>
<evidence type="ECO:0000256" key="3">
    <source>
        <dbReference type="ARBA" id="ARBA00023125"/>
    </source>
</evidence>
<protein>
    <recommendedName>
        <fullName evidence="9">B3 domain-containing protein</fullName>
    </recommendedName>
</protein>
<accession>A0AAV1RWS3</accession>
<dbReference type="PANTHER" id="PTHR31541">
    <property type="entry name" value="B3 DOMAIN PLANT PROTEIN-RELATED"/>
    <property type="match status" value="1"/>
</dbReference>
<dbReference type="Pfam" id="PF03754">
    <property type="entry name" value="At2g31720-like"/>
    <property type="match status" value="1"/>
</dbReference>
<dbReference type="InterPro" id="IPR005508">
    <property type="entry name" value="At2g31720-like"/>
</dbReference>
<evidence type="ECO:0000313" key="7">
    <source>
        <dbReference type="EMBL" id="CAK7340687.1"/>
    </source>
</evidence>
<keyword evidence="5" id="KW-0539">Nucleus</keyword>
<keyword evidence="2" id="KW-0805">Transcription regulation</keyword>
<comment type="subcellular location">
    <subcellularLocation>
        <location evidence="1">Nucleus</location>
    </subcellularLocation>
</comment>
<dbReference type="EMBL" id="CAWUPB010001160">
    <property type="protein sequence ID" value="CAK7340687.1"/>
    <property type="molecule type" value="Genomic_DNA"/>
</dbReference>
<evidence type="ECO:0000256" key="5">
    <source>
        <dbReference type="ARBA" id="ARBA00023242"/>
    </source>
</evidence>
<dbReference type="AlphaFoldDB" id="A0AAV1RWS3"/>
<keyword evidence="3" id="KW-0238">DNA-binding</keyword>
<evidence type="ECO:0000256" key="6">
    <source>
        <dbReference type="SAM" id="MobiDB-lite"/>
    </source>
</evidence>
<dbReference type="PANTHER" id="PTHR31541:SF60">
    <property type="entry name" value="TF-B3 DOMAIN-CONTAINING PROTEIN"/>
    <property type="match status" value="1"/>
</dbReference>
<name>A0AAV1RWS3_9ROSI</name>
<evidence type="ECO:0000256" key="1">
    <source>
        <dbReference type="ARBA" id="ARBA00004123"/>
    </source>
</evidence>
<evidence type="ECO:0000256" key="2">
    <source>
        <dbReference type="ARBA" id="ARBA00023015"/>
    </source>
</evidence>
<dbReference type="GO" id="GO:0005634">
    <property type="term" value="C:nucleus"/>
    <property type="evidence" value="ECO:0007669"/>
    <property type="project" value="UniProtKB-SubCell"/>
</dbReference>
<proteinExistence type="predicted"/>
<reference evidence="7 8" key="1">
    <citation type="submission" date="2024-01" db="EMBL/GenBank/DDBJ databases">
        <authorList>
            <person name="Waweru B."/>
        </authorList>
    </citation>
    <scope>NUCLEOTIDE SEQUENCE [LARGE SCALE GENOMIC DNA]</scope>
</reference>
<feature type="compositionally biased region" description="Polar residues" evidence="6">
    <location>
        <begin position="385"/>
        <end position="396"/>
    </location>
</feature>
<dbReference type="GO" id="GO:0003677">
    <property type="term" value="F:DNA binding"/>
    <property type="evidence" value="ECO:0007669"/>
    <property type="project" value="UniProtKB-KW"/>
</dbReference>
<dbReference type="Gene3D" id="2.40.330.10">
    <property type="entry name" value="DNA-binding pseudobarrel domain"/>
    <property type="match status" value="1"/>
</dbReference>
<keyword evidence="8" id="KW-1185">Reference proteome</keyword>
<evidence type="ECO:0008006" key="9">
    <source>
        <dbReference type="Google" id="ProtNLM"/>
    </source>
</evidence>
<dbReference type="InterPro" id="IPR015300">
    <property type="entry name" value="DNA-bd_pseudobarrel_sf"/>
</dbReference>